<evidence type="ECO:0000313" key="2">
    <source>
        <dbReference type="EMBL" id="MBC2604711.1"/>
    </source>
</evidence>
<dbReference type="SUPFAM" id="SSF51735">
    <property type="entry name" value="NAD(P)-binding Rossmann-fold domains"/>
    <property type="match status" value="1"/>
</dbReference>
<comment type="caution">
    <text evidence="2">The sequence shown here is derived from an EMBL/GenBank/DDBJ whole genome shotgun (WGS) entry which is preliminary data.</text>
</comment>
<accession>A0A7X1B307</accession>
<organism evidence="2 3">
    <name type="scientific">Pelagicoccus albus</name>
    <dbReference type="NCBI Taxonomy" id="415222"/>
    <lineage>
        <taxon>Bacteria</taxon>
        <taxon>Pseudomonadati</taxon>
        <taxon>Verrucomicrobiota</taxon>
        <taxon>Opitutia</taxon>
        <taxon>Puniceicoccales</taxon>
        <taxon>Pelagicoccaceae</taxon>
        <taxon>Pelagicoccus</taxon>
    </lineage>
</organism>
<dbReference type="RefSeq" id="WP_185658600.1">
    <property type="nucleotide sequence ID" value="NZ_CAWPOO010000001.1"/>
</dbReference>
<dbReference type="EMBL" id="JACHVC010000001">
    <property type="protein sequence ID" value="MBC2604711.1"/>
    <property type="molecule type" value="Genomic_DNA"/>
</dbReference>
<dbReference type="GO" id="GO:0004029">
    <property type="term" value="F:aldehyde dehydrogenase (NAD+) activity"/>
    <property type="evidence" value="ECO:0007669"/>
    <property type="project" value="TreeGrafter"/>
</dbReference>
<reference evidence="2 3" key="1">
    <citation type="submission" date="2020-07" db="EMBL/GenBank/DDBJ databases">
        <authorList>
            <person name="Feng X."/>
        </authorList>
    </citation>
    <scope>NUCLEOTIDE SEQUENCE [LARGE SCALE GENOMIC DNA]</scope>
    <source>
        <strain evidence="2 3">JCM23202</strain>
    </source>
</reference>
<dbReference type="InterPro" id="IPR036291">
    <property type="entry name" value="NAD(P)-bd_dom_sf"/>
</dbReference>
<keyword evidence="3" id="KW-1185">Reference proteome</keyword>
<dbReference type="Pfam" id="PF01370">
    <property type="entry name" value="Epimerase"/>
    <property type="match status" value="1"/>
</dbReference>
<feature type="domain" description="NAD-dependent epimerase/dehydratase" evidence="1">
    <location>
        <begin position="10"/>
        <end position="208"/>
    </location>
</feature>
<dbReference type="GO" id="GO:0005737">
    <property type="term" value="C:cytoplasm"/>
    <property type="evidence" value="ECO:0007669"/>
    <property type="project" value="TreeGrafter"/>
</dbReference>
<dbReference type="AlphaFoldDB" id="A0A7X1B307"/>
<proteinExistence type="predicted"/>
<dbReference type="PANTHER" id="PTHR48079:SF6">
    <property type="entry name" value="NAD(P)-BINDING DOMAIN-CONTAINING PROTEIN-RELATED"/>
    <property type="match status" value="1"/>
</dbReference>
<dbReference type="InterPro" id="IPR001509">
    <property type="entry name" value="Epimerase_deHydtase"/>
</dbReference>
<sequence>MKDFSGKRLLVLGYGYLGRFLVEEALNVGMQVLAVSRNPDTLRELEKTGAETFCGMVDDSAWHEVAGEDVDFAVNCVSSAGGGLAGYRQSYVDGNKSFCAWAKGYGFAGTAVYTSSVSAYGDAGGDWVDEVSAPLPGNERGEIVRESERVFLEGMPTTSKVVLRLAGLYGPGRHLLLNRLSDSPKELPGWGDYFLNLVRIEDVVSAIWSCFSLEGDLAGVYGVVDDRPVLKQELVSWLAGELGLEVPVFTGQADQSGRSARRLGESGRPANRRIRNTLICETTGWRPRFSDYRLGFGDLMERG</sequence>
<dbReference type="InterPro" id="IPR051783">
    <property type="entry name" value="NAD(P)-dependent_oxidoreduct"/>
</dbReference>
<evidence type="ECO:0000313" key="3">
    <source>
        <dbReference type="Proteomes" id="UP000526501"/>
    </source>
</evidence>
<dbReference type="PANTHER" id="PTHR48079">
    <property type="entry name" value="PROTEIN YEEZ"/>
    <property type="match status" value="1"/>
</dbReference>
<gene>
    <name evidence="2" type="ORF">H5P27_01440</name>
</gene>
<protein>
    <submittedName>
        <fullName evidence="2">NAD-dependent epimerase/dehydratase family protein</fullName>
    </submittedName>
</protein>
<name>A0A7X1B307_9BACT</name>
<dbReference type="Proteomes" id="UP000526501">
    <property type="component" value="Unassembled WGS sequence"/>
</dbReference>
<evidence type="ECO:0000259" key="1">
    <source>
        <dbReference type="Pfam" id="PF01370"/>
    </source>
</evidence>
<dbReference type="Gene3D" id="3.40.50.720">
    <property type="entry name" value="NAD(P)-binding Rossmann-like Domain"/>
    <property type="match status" value="1"/>
</dbReference>